<organism evidence="2 3">
    <name type="scientific">Brassica cretica</name>
    <name type="common">Mustard</name>
    <dbReference type="NCBI Taxonomy" id="69181"/>
    <lineage>
        <taxon>Eukaryota</taxon>
        <taxon>Viridiplantae</taxon>
        <taxon>Streptophyta</taxon>
        <taxon>Embryophyta</taxon>
        <taxon>Tracheophyta</taxon>
        <taxon>Spermatophyta</taxon>
        <taxon>Magnoliopsida</taxon>
        <taxon>eudicotyledons</taxon>
        <taxon>Gunneridae</taxon>
        <taxon>Pentapetalae</taxon>
        <taxon>rosids</taxon>
        <taxon>malvids</taxon>
        <taxon>Brassicales</taxon>
        <taxon>Brassicaceae</taxon>
        <taxon>Brassiceae</taxon>
        <taxon>Brassica</taxon>
    </lineage>
</organism>
<dbReference type="Proteomes" id="UP000712281">
    <property type="component" value="Unassembled WGS sequence"/>
</dbReference>
<name>A0A8S9JJ75_BRACR</name>
<protein>
    <submittedName>
        <fullName evidence="2">Uncharacterized protein</fullName>
    </submittedName>
</protein>
<evidence type="ECO:0000256" key="1">
    <source>
        <dbReference type="SAM" id="MobiDB-lite"/>
    </source>
</evidence>
<evidence type="ECO:0000313" key="2">
    <source>
        <dbReference type="EMBL" id="KAF2582600.1"/>
    </source>
</evidence>
<proteinExistence type="predicted"/>
<dbReference type="AlphaFoldDB" id="A0A8S9JJ75"/>
<feature type="region of interest" description="Disordered" evidence="1">
    <location>
        <begin position="1"/>
        <end position="58"/>
    </location>
</feature>
<feature type="compositionally biased region" description="Basic and acidic residues" evidence="1">
    <location>
        <begin position="1"/>
        <end position="25"/>
    </location>
</feature>
<comment type="caution">
    <text evidence="2">The sequence shown here is derived from an EMBL/GenBank/DDBJ whole genome shotgun (WGS) entry which is preliminary data.</text>
</comment>
<dbReference type="EMBL" id="QGKW02001660">
    <property type="protein sequence ID" value="KAF2582600.1"/>
    <property type="molecule type" value="Genomic_DNA"/>
</dbReference>
<sequence length="204" mass="23085">MSSSEDKCEVSKDKHEDRRKTECFREAINSTEGKNGKSKPLLGGVYKDAEKRNDQQGFPQNFQGTFVFSPEQNWFVGQNQNQQEPQSNQQAVPDVGNGQPDELKGLGMMMQKLLQGQQVQAKELNQVTMDINTRMDNMFTELSTNYDTVRNHIRRIDVQIAQTAKSVKSVMNPRVKHCNATELRCTKAEGKKPEQLFAETTLGA</sequence>
<evidence type="ECO:0000313" key="3">
    <source>
        <dbReference type="Proteomes" id="UP000712281"/>
    </source>
</evidence>
<accession>A0A8S9JJ75</accession>
<reference evidence="2" key="1">
    <citation type="submission" date="2019-12" db="EMBL/GenBank/DDBJ databases">
        <title>Genome sequencing and annotation of Brassica cretica.</title>
        <authorList>
            <person name="Studholme D.J."/>
            <person name="Sarris P.F."/>
        </authorList>
    </citation>
    <scope>NUCLEOTIDE SEQUENCE</scope>
    <source>
        <strain evidence="2">PFS-001/15</strain>
        <tissue evidence="2">Leaf</tissue>
    </source>
</reference>
<gene>
    <name evidence="2" type="ORF">F2Q68_00004716</name>
</gene>